<feature type="domain" description="PilZ" evidence="1">
    <location>
        <begin position="6"/>
        <end position="99"/>
    </location>
</feature>
<protein>
    <submittedName>
        <fullName evidence="2">PilZ domain-containing protein</fullName>
    </submittedName>
</protein>
<evidence type="ECO:0000259" key="1">
    <source>
        <dbReference type="Pfam" id="PF07238"/>
    </source>
</evidence>
<dbReference type="InterPro" id="IPR009875">
    <property type="entry name" value="PilZ_domain"/>
</dbReference>
<organism evidence="2 3">
    <name type="scientific">Agrilutibacter solisilvae</name>
    <dbReference type="NCBI Taxonomy" id="2763317"/>
    <lineage>
        <taxon>Bacteria</taxon>
        <taxon>Pseudomonadati</taxon>
        <taxon>Pseudomonadota</taxon>
        <taxon>Gammaproteobacteria</taxon>
        <taxon>Lysobacterales</taxon>
        <taxon>Lysobacteraceae</taxon>
        <taxon>Agrilutibacter</taxon>
    </lineage>
</organism>
<dbReference type="EMBL" id="CP071518">
    <property type="protein sequence ID" value="QSX78853.1"/>
    <property type="molecule type" value="Genomic_DNA"/>
</dbReference>
<dbReference type="SUPFAM" id="SSF141371">
    <property type="entry name" value="PilZ domain-like"/>
    <property type="match status" value="1"/>
</dbReference>
<evidence type="ECO:0000313" key="3">
    <source>
        <dbReference type="Proteomes" id="UP000639274"/>
    </source>
</evidence>
<dbReference type="KEGG" id="lsf:I8J32_002715"/>
<dbReference type="GO" id="GO:0035438">
    <property type="term" value="F:cyclic-di-GMP binding"/>
    <property type="evidence" value="ECO:0007669"/>
    <property type="project" value="InterPro"/>
</dbReference>
<proteinExistence type="predicted"/>
<accession>A0A974Y079</accession>
<gene>
    <name evidence="2" type="ORF">I8J32_002715</name>
</gene>
<dbReference type="Gene3D" id="2.40.10.220">
    <property type="entry name" value="predicted glycosyltransferase like domains"/>
    <property type="match status" value="1"/>
</dbReference>
<keyword evidence="3" id="KW-1185">Reference proteome</keyword>
<evidence type="ECO:0000313" key="2">
    <source>
        <dbReference type="EMBL" id="QSX78853.1"/>
    </source>
</evidence>
<dbReference type="AlphaFoldDB" id="A0A974Y079"/>
<sequence length="105" mass="11486">MDAQQERRHHARHDVVVAVMLTPNGDQHLADVMDLSEGGARVGLSDGWTPPAGMPLRVLFQIHAADIVALQAKVTRVCSDHLGVEFDPLQDHSIQQLLRDVGAVH</sequence>
<name>A0A974Y079_9GAMM</name>
<dbReference type="Proteomes" id="UP000639274">
    <property type="component" value="Chromosome"/>
</dbReference>
<dbReference type="Pfam" id="PF07238">
    <property type="entry name" value="PilZ"/>
    <property type="match status" value="1"/>
</dbReference>
<reference evidence="2 3" key="1">
    <citation type="submission" date="2021-03" db="EMBL/GenBank/DDBJ databases">
        <title>Lysobacter sp. nov. isolated from soil of gangwondo yeongwol, south Korea.</title>
        <authorList>
            <person name="Kim K.R."/>
            <person name="Kim K.H."/>
            <person name="Jeon C.O."/>
        </authorList>
    </citation>
    <scope>NUCLEOTIDE SEQUENCE [LARGE SCALE GENOMIC DNA]</scope>
    <source>
        <strain evidence="2 3">R19</strain>
    </source>
</reference>
<dbReference type="RefSeq" id="WP_200615354.1">
    <property type="nucleotide sequence ID" value="NZ_CP071518.1"/>
</dbReference>